<feature type="compositionally biased region" description="Basic and acidic residues" evidence="1">
    <location>
        <begin position="627"/>
        <end position="637"/>
    </location>
</feature>
<dbReference type="GO" id="GO:0007026">
    <property type="term" value="P:negative regulation of microtubule depolymerization"/>
    <property type="evidence" value="ECO:0007669"/>
    <property type="project" value="TreeGrafter"/>
</dbReference>
<feature type="region of interest" description="Disordered" evidence="1">
    <location>
        <begin position="548"/>
        <end position="637"/>
    </location>
</feature>
<dbReference type="GO" id="GO:0005516">
    <property type="term" value="F:calmodulin binding"/>
    <property type="evidence" value="ECO:0007669"/>
    <property type="project" value="InterPro"/>
</dbReference>
<reference evidence="3" key="2">
    <citation type="submission" date="2025-09" db="UniProtKB">
        <authorList>
            <consortium name="Ensembl"/>
        </authorList>
    </citation>
    <scope>IDENTIFICATION</scope>
</reference>
<dbReference type="GO" id="GO:0051011">
    <property type="term" value="F:microtubule minus-end binding"/>
    <property type="evidence" value="ECO:0007669"/>
    <property type="project" value="TreeGrafter"/>
</dbReference>
<feature type="compositionally biased region" description="Polar residues" evidence="1">
    <location>
        <begin position="377"/>
        <end position="390"/>
    </location>
</feature>
<dbReference type="AlphaFoldDB" id="A0A8C4N2V3"/>
<organism evidence="3 4">
    <name type="scientific">Eptatretus burgeri</name>
    <name type="common">Inshore hagfish</name>
    <dbReference type="NCBI Taxonomy" id="7764"/>
    <lineage>
        <taxon>Eukaryota</taxon>
        <taxon>Metazoa</taxon>
        <taxon>Chordata</taxon>
        <taxon>Craniata</taxon>
        <taxon>Vertebrata</taxon>
        <taxon>Cyclostomata</taxon>
        <taxon>Myxini</taxon>
        <taxon>Myxiniformes</taxon>
        <taxon>Myxinidae</taxon>
        <taxon>Eptatretinae</taxon>
        <taxon>Eptatretus</taxon>
    </lineage>
</organism>
<evidence type="ECO:0000313" key="3">
    <source>
        <dbReference type="Ensembl" id="ENSEBUP00000001564.1"/>
    </source>
</evidence>
<name>A0A8C4N2V3_EPTBU</name>
<reference evidence="3" key="1">
    <citation type="submission" date="2025-08" db="UniProtKB">
        <authorList>
            <consortium name="Ensembl"/>
        </authorList>
    </citation>
    <scope>IDENTIFICATION</scope>
</reference>
<dbReference type="GO" id="GO:0036449">
    <property type="term" value="C:microtubule minus-end"/>
    <property type="evidence" value="ECO:0007669"/>
    <property type="project" value="TreeGrafter"/>
</dbReference>
<feature type="domain" description="CASAMP N-terminal" evidence="2">
    <location>
        <begin position="21"/>
        <end position="177"/>
    </location>
</feature>
<dbReference type="InterPro" id="IPR036872">
    <property type="entry name" value="CH_dom_sf"/>
</dbReference>
<dbReference type="Proteomes" id="UP000694388">
    <property type="component" value="Unplaced"/>
</dbReference>
<protein>
    <recommendedName>
        <fullName evidence="2">CASAMP N-terminal domain-containing protein</fullName>
    </recommendedName>
</protein>
<dbReference type="GO" id="GO:0031122">
    <property type="term" value="P:cytoplasmic microtubule organization"/>
    <property type="evidence" value="ECO:0007669"/>
    <property type="project" value="TreeGrafter"/>
</dbReference>
<evidence type="ECO:0000259" key="2">
    <source>
        <dbReference type="Pfam" id="PF25532"/>
    </source>
</evidence>
<evidence type="ECO:0000313" key="4">
    <source>
        <dbReference type="Proteomes" id="UP000694388"/>
    </source>
</evidence>
<proteinExistence type="predicted"/>
<dbReference type="SUPFAM" id="SSF47576">
    <property type="entry name" value="Calponin-homology domain, CH-domain"/>
    <property type="match status" value="1"/>
</dbReference>
<sequence>MRDRREKKSRGCEVAMASRPGRYDNVTAKVVGNIRWALAKSGYSPDIVSDLWEPWENEMESEGCGETGTVVGDDFHGQHLKTDIVQLLTSGELYTRICSRLGLPTQHRGAGSGGPIRWGQVMGESSRAHWAVISALSRRRFYPSEGPDYPITASDLTQTPIRTWSHMALMDTLMEFNCQSLCPTRLSISAASRLSPTPRAPMPPHNPSWEAALLHWVNMVVCKAYKDRDAEPPSVQSIEDLSDGRALLAVIEHYTKPLDRHSGSSVSECLCLLEDTAQSLIGRTWHLTRADWLLSSNRLKVNMLTCVAEIFHALDGEKEEQEKEQEKQEKEKESDSSPPHTNSSSPLSGYHDDVTDPDKSLESENEVVRVAKHNGQEDISSQLSWSSEVMGSSRKVTAGNRITRDNPVVSPGMACKTGNDATEVTNGLHDDEFSAAVTRLNTEVLKRQKELDELVITATVLGQKDGVDLSQNLEILNNRAREVGTEVTRLLKKQKEVMEMWGTGLEQGRGHGRGQGRVPARLLRRMGRGREPQNLKATHGRQAVLSVSTPDLRTGAGESLMKPTVSSLQRSRLRPAKSSGNLLLPELRMPVKSSSQSRLHLGRDSKLTDARSRRSNSPAKTLHRRGRAGDGAERRWE</sequence>
<accession>A0A8C4N2V3</accession>
<feature type="compositionally biased region" description="Basic and acidic residues" evidence="1">
    <location>
        <begin position="601"/>
        <end position="612"/>
    </location>
</feature>
<dbReference type="InterPro" id="IPR058042">
    <property type="entry name" value="CAMSAP_N"/>
</dbReference>
<dbReference type="Pfam" id="PF25532">
    <property type="entry name" value="CH_CAMSAP2_N"/>
    <property type="match status" value="1"/>
</dbReference>
<feature type="region of interest" description="Disordered" evidence="1">
    <location>
        <begin position="317"/>
        <end position="392"/>
    </location>
</feature>
<evidence type="ECO:0000256" key="1">
    <source>
        <dbReference type="SAM" id="MobiDB-lite"/>
    </source>
</evidence>
<feature type="compositionally biased region" description="Basic and acidic residues" evidence="1">
    <location>
        <begin position="350"/>
        <end position="369"/>
    </location>
</feature>
<keyword evidence="4" id="KW-1185">Reference proteome</keyword>
<feature type="compositionally biased region" description="Low complexity" evidence="1">
    <location>
        <begin position="336"/>
        <end position="348"/>
    </location>
</feature>
<dbReference type="PANTHER" id="PTHR21595">
    <property type="entry name" value="PATRONIN"/>
    <property type="match status" value="1"/>
</dbReference>
<dbReference type="InterPro" id="IPR032940">
    <property type="entry name" value="CAMSAP"/>
</dbReference>
<dbReference type="Ensembl" id="ENSEBUT00000001893.1">
    <property type="protein sequence ID" value="ENSEBUP00000001564.1"/>
    <property type="gene ID" value="ENSEBUG00000001336.1"/>
</dbReference>
<dbReference type="PANTHER" id="PTHR21595:SF0">
    <property type="entry name" value="PATRONIN"/>
    <property type="match status" value="1"/>
</dbReference>
<feature type="compositionally biased region" description="Basic and acidic residues" evidence="1">
    <location>
        <begin position="317"/>
        <end position="335"/>
    </location>
</feature>